<dbReference type="EMBL" id="OB661711">
    <property type="protein sequence ID" value="CAD7228811.1"/>
    <property type="molecule type" value="Genomic_DNA"/>
</dbReference>
<dbReference type="GO" id="GO:0140662">
    <property type="term" value="F:ATP-dependent protein folding chaperone"/>
    <property type="evidence" value="ECO:0007669"/>
    <property type="project" value="InterPro"/>
</dbReference>
<dbReference type="InterPro" id="IPR017998">
    <property type="entry name" value="Chaperone_TCP-1"/>
</dbReference>
<dbReference type="FunFam" id="1.10.560.10:FF:000049">
    <property type="entry name" value="T-complex protein 1 subunitTheta, putative"/>
    <property type="match status" value="1"/>
</dbReference>
<proteinExistence type="inferred from homology"/>
<name>A0A7R8ZRE3_9CRUS</name>
<gene>
    <name evidence="5" type="ORF">CTOB1V02_LOCUS6689</name>
</gene>
<protein>
    <submittedName>
        <fullName evidence="5">Uncharacterized protein</fullName>
    </submittedName>
</protein>
<dbReference type="Gene3D" id="3.50.7.10">
    <property type="entry name" value="GroEL"/>
    <property type="match status" value="1"/>
</dbReference>
<evidence type="ECO:0000256" key="4">
    <source>
        <dbReference type="ARBA" id="ARBA00023186"/>
    </source>
</evidence>
<comment type="similarity">
    <text evidence="1">Belongs to the TCP-1 chaperonin family.</text>
</comment>
<keyword evidence="2" id="KW-0547">Nucleotide-binding</keyword>
<keyword evidence="3" id="KW-0067">ATP-binding</keyword>
<organism evidence="5">
    <name type="scientific">Cyprideis torosa</name>
    <dbReference type="NCBI Taxonomy" id="163714"/>
    <lineage>
        <taxon>Eukaryota</taxon>
        <taxon>Metazoa</taxon>
        <taxon>Ecdysozoa</taxon>
        <taxon>Arthropoda</taxon>
        <taxon>Crustacea</taxon>
        <taxon>Oligostraca</taxon>
        <taxon>Ostracoda</taxon>
        <taxon>Podocopa</taxon>
        <taxon>Podocopida</taxon>
        <taxon>Cytherocopina</taxon>
        <taxon>Cytheroidea</taxon>
        <taxon>Cytherideidae</taxon>
        <taxon>Cyprideis</taxon>
    </lineage>
</organism>
<dbReference type="Gene3D" id="1.10.560.10">
    <property type="entry name" value="GroEL-like equatorial domain"/>
    <property type="match status" value="1"/>
</dbReference>
<dbReference type="Pfam" id="PF00118">
    <property type="entry name" value="Cpn60_TCP1"/>
    <property type="match status" value="1"/>
</dbReference>
<dbReference type="InterPro" id="IPR027409">
    <property type="entry name" value="GroEL-like_apical_dom_sf"/>
</dbReference>
<dbReference type="InterPro" id="IPR027413">
    <property type="entry name" value="GROEL-like_equatorial_sf"/>
</dbReference>
<dbReference type="AlphaFoldDB" id="A0A7R8ZRE3"/>
<dbReference type="InterPro" id="IPR002423">
    <property type="entry name" value="Cpn60/GroEL/TCP-1"/>
</dbReference>
<dbReference type="SUPFAM" id="SSF48592">
    <property type="entry name" value="GroEL equatorial domain-like"/>
    <property type="match status" value="1"/>
</dbReference>
<keyword evidence="4" id="KW-0143">Chaperone</keyword>
<dbReference type="OrthoDB" id="10248520at2759"/>
<evidence type="ECO:0000256" key="2">
    <source>
        <dbReference type="ARBA" id="ARBA00022741"/>
    </source>
</evidence>
<evidence type="ECO:0000256" key="3">
    <source>
        <dbReference type="ARBA" id="ARBA00022840"/>
    </source>
</evidence>
<dbReference type="GO" id="GO:0005524">
    <property type="term" value="F:ATP binding"/>
    <property type="evidence" value="ECO:0007669"/>
    <property type="project" value="UniProtKB-KW"/>
</dbReference>
<dbReference type="InterPro" id="IPR027410">
    <property type="entry name" value="TCP-1-like_intermed_sf"/>
</dbReference>
<reference evidence="5" key="1">
    <citation type="submission" date="2020-11" db="EMBL/GenBank/DDBJ databases">
        <authorList>
            <person name="Tran Van P."/>
        </authorList>
    </citation>
    <scope>NUCLEOTIDE SEQUENCE</scope>
</reference>
<evidence type="ECO:0000256" key="1">
    <source>
        <dbReference type="ARBA" id="ARBA00008020"/>
    </source>
</evidence>
<sequence length="200" mass="21360">MSRADGSSGRTEGSRGLRAFGRASISTIGVAAVLRITVATSSKICSVLLMIVEEAKRALHDALCVVRNLVRDDNVVYGGGAPELSCSITINKIAEQHKGLEQYALRAFADALEAVPCALAENSGMAPLETVSEIKARQVAEGNPRLGIDCMDKGTADMKEQHIVETLHAKKQQILLATQVVKMILKIDDIQAPADQSMGF</sequence>
<dbReference type="Gene3D" id="3.30.260.10">
    <property type="entry name" value="TCP-1-like chaperonin intermediate domain"/>
    <property type="match status" value="1"/>
</dbReference>
<dbReference type="PANTHER" id="PTHR11353">
    <property type="entry name" value="CHAPERONIN"/>
    <property type="match status" value="1"/>
</dbReference>
<evidence type="ECO:0000313" key="5">
    <source>
        <dbReference type="EMBL" id="CAD7228811.1"/>
    </source>
</evidence>
<accession>A0A7R8ZRE3</accession>